<reference evidence="1" key="1">
    <citation type="submission" date="2023-06" db="EMBL/GenBank/DDBJ databases">
        <authorList>
            <person name="Delattre M."/>
        </authorList>
    </citation>
    <scope>NUCLEOTIDE SEQUENCE</scope>
    <source>
        <strain evidence="1">AF72</strain>
    </source>
</reference>
<protein>
    <submittedName>
        <fullName evidence="1">Uncharacterized protein</fullName>
    </submittedName>
</protein>
<name>A0AA36D2V8_9BILA</name>
<keyword evidence="2" id="KW-1185">Reference proteome</keyword>
<dbReference type="Gene3D" id="3.40.50.150">
    <property type="entry name" value="Vaccinia Virus protein VP39"/>
    <property type="match status" value="1"/>
</dbReference>
<sequence>MVFLEVPAIAEVAAPFELKLESTRMIRYIAPKAATLRADTRGIFEGSSRSVRKNGTYDAPTHEEEWEAVSMMCQHLDTAIDVDRETDLFDGRSVLEIGFATGLPSVFALDNGATDVTVHCQNKAEMDCFVKPTLERNKFPGNKCKYYHGDIQSLRESIGGKKFDVIIAVEPLRCTALELEQLHEVLDMALAPDGVCLMTSRTCTFHYDASLPAYLDVVKKNRKFDWLEKWSSQNTDVVQWKIIQLTRSIY</sequence>
<dbReference type="Pfam" id="PF10294">
    <property type="entry name" value="Methyltransf_16"/>
    <property type="match status" value="1"/>
</dbReference>
<accession>A0AA36D2V8</accession>
<dbReference type="EMBL" id="CATQJA010002655">
    <property type="protein sequence ID" value="CAJ0579070.1"/>
    <property type="molecule type" value="Genomic_DNA"/>
</dbReference>
<feature type="non-terminal residue" evidence="1">
    <location>
        <position position="1"/>
    </location>
</feature>
<proteinExistence type="predicted"/>
<dbReference type="AlphaFoldDB" id="A0AA36D2V8"/>
<comment type="caution">
    <text evidence="1">The sequence shown here is derived from an EMBL/GenBank/DDBJ whole genome shotgun (WGS) entry which is preliminary data.</text>
</comment>
<dbReference type="InterPro" id="IPR029063">
    <property type="entry name" value="SAM-dependent_MTases_sf"/>
</dbReference>
<organism evidence="1 2">
    <name type="scientific">Mesorhabditis spiculigera</name>
    <dbReference type="NCBI Taxonomy" id="96644"/>
    <lineage>
        <taxon>Eukaryota</taxon>
        <taxon>Metazoa</taxon>
        <taxon>Ecdysozoa</taxon>
        <taxon>Nematoda</taxon>
        <taxon>Chromadorea</taxon>
        <taxon>Rhabditida</taxon>
        <taxon>Rhabditina</taxon>
        <taxon>Rhabditomorpha</taxon>
        <taxon>Rhabditoidea</taxon>
        <taxon>Rhabditidae</taxon>
        <taxon>Mesorhabditinae</taxon>
        <taxon>Mesorhabditis</taxon>
    </lineage>
</organism>
<evidence type="ECO:0000313" key="1">
    <source>
        <dbReference type="EMBL" id="CAJ0579070.1"/>
    </source>
</evidence>
<dbReference type="Proteomes" id="UP001177023">
    <property type="component" value="Unassembled WGS sequence"/>
</dbReference>
<evidence type="ECO:0000313" key="2">
    <source>
        <dbReference type="Proteomes" id="UP001177023"/>
    </source>
</evidence>
<dbReference type="SUPFAM" id="SSF53335">
    <property type="entry name" value="S-adenosyl-L-methionine-dependent methyltransferases"/>
    <property type="match status" value="1"/>
</dbReference>
<dbReference type="InterPro" id="IPR019410">
    <property type="entry name" value="Methyltransf_16"/>
</dbReference>
<gene>
    <name evidence="1" type="ORF">MSPICULIGERA_LOCUS17303</name>
</gene>